<name>A0A1J6WX30_9BACI</name>
<feature type="transmembrane region" description="Helical" evidence="1">
    <location>
        <begin position="121"/>
        <end position="140"/>
    </location>
</feature>
<sequence length="285" mass="32190">MDTYDYHVDRAGSGKPILFLPAAGFSGNEGLNIAEHLSSGFETHMIDLPGFGRSGEIEGTADSMKMAEWVKGYLDREGIEKAFLIGHSMGGALLLAFAFHFPERMNKLVLLDQGHKRFPRIPAAEFGTFAYALPLLNVGVKVFGRRFLKRLEPLFSGEDGSDERDMEAETEQFCRRFSIPDTPHVRLALKSQVDFSIDALNLMFGYYNLNLPKLLQQVKVPVHLVYATFEGIDEKEAAATRKAVMYMERRTDLVTYHSLDGGHYVHWNEEFDLGGIRRFLESSQK</sequence>
<dbReference type="SUPFAM" id="SSF53474">
    <property type="entry name" value="alpha/beta-Hydrolases"/>
    <property type="match status" value="1"/>
</dbReference>
<keyword evidence="1" id="KW-0472">Membrane</keyword>
<protein>
    <submittedName>
        <fullName evidence="3">Hydrolase</fullName>
    </submittedName>
</protein>
<dbReference type="PRINTS" id="PR00111">
    <property type="entry name" value="ABHYDROLASE"/>
</dbReference>
<organism evidence="3 4">
    <name type="scientific">Rossellomorea aquimaris</name>
    <dbReference type="NCBI Taxonomy" id="189382"/>
    <lineage>
        <taxon>Bacteria</taxon>
        <taxon>Bacillati</taxon>
        <taxon>Bacillota</taxon>
        <taxon>Bacilli</taxon>
        <taxon>Bacillales</taxon>
        <taxon>Bacillaceae</taxon>
        <taxon>Rossellomorea</taxon>
    </lineage>
</organism>
<dbReference type="Pfam" id="PF00561">
    <property type="entry name" value="Abhydrolase_1"/>
    <property type="match status" value="1"/>
</dbReference>
<dbReference type="InterPro" id="IPR050266">
    <property type="entry name" value="AB_hydrolase_sf"/>
</dbReference>
<evidence type="ECO:0000259" key="2">
    <source>
        <dbReference type="Pfam" id="PF00561"/>
    </source>
</evidence>
<dbReference type="Gene3D" id="3.40.50.1820">
    <property type="entry name" value="alpha/beta hydrolase"/>
    <property type="match status" value="1"/>
</dbReference>
<dbReference type="EMBL" id="MINN01000106">
    <property type="protein sequence ID" value="OIU70441.1"/>
    <property type="molecule type" value="Genomic_DNA"/>
</dbReference>
<dbReference type="InterPro" id="IPR000073">
    <property type="entry name" value="AB_hydrolase_1"/>
</dbReference>
<accession>A0A1J6WX30</accession>
<evidence type="ECO:0000313" key="3">
    <source>
        <dbReference type="EMBL" id="OIU70441.1"/>
    </source>
</evidence>
<dbReference type="Proteomes" id="UP000182062">
    <property type="component" value="Unassembled WGS sequence"/>
</dbReference>
<keyword evidence="4" id="KW-1185">Reference proteome</keyword>
<dbReference type="GO" id="GO:0016787">
    <property type="term" value="F:hydrolase activity"/>
    <property type="evidence" value="ECO:0007669"/>
    <property type="project" value="UniProtKB-KW"/>
</dbReference>
<comment type="caution">
    <text evidence="3">The sequence shown here is derived from an EMBL/GenBank/DDBJ whole genome shotgun (WGS) entry which is preliminary data.</text>
</comment>
<dbReference type="OrthoDB" id="2357020at2"/>
<proteinExistence type="predicted"/>
<dbReference type="RefSeq" id="WP_071619570.1">
    <property type="nucleotide sequence ID" value="NZ_MINN01000106.1"/>
</dbReference>
<feature type="transmembrane region" description="Helical" evidence="1">
    <location>
        <begin position="82"/>
        <end position="101"/>
    </location>
</feature>
<keyword evidence="3" id="KW-0378">Hydrolase</keyword>
<feature type="domain" description="AB hydrolase-1" evidence="2">
    <location>
        <begin position="15"/>
        <end position="132"/>
    </location>
</feature>
<reference evidence="3 4" key="1">
    <citation type="submission" date="2016-09" db="EMBL/GenBank/DDBJ databases">
        <title>Bacillus aquimaris SAMM genome sequence reveals colonization and biosurfactant production capacities.</title>
        <authorList>
            <person name="Waghmode S.R."/>
            <person name="Suryavanshi M.V."/>
        </authorList>
    </citation>
    <scope>NUCLEOTIDE SEQUENCE [LARGE SCALE GENOMIC DNA]</scope>
    <source>
        <strain evidence="3 4">SAMM</strain>
    </source>
</reference>
<keyword evidence="1" id="KW-0812">Transmembrane</keyword>
<dbReference type="InterPro" id="IPR029058">
    <property type="entry name" value="AB_hydrolase_fold"/>
</dbReference>
<gene>
    <name evidence="3" type="ORF">BHE18_12065</name>
</gene>
<keyword evidence="1" id="KW-1133">Transmembrane helix</keyword>
<evidence type="ECO:0000313" key="4">
    <source>
        <dbReference type="Proteomes" id="UP000182062"/>
    </source>
</evidence>
<dbReference type="AlphaFoldDB" id="A0A1J6WX30"/>
<evidence type="ECO:0000256" key="1">
    <source>
        <dbReference type="SAM" id="Phobius"/>
    </source>
</evidence>
<dbReference type="PANTHER" id="PTHR43798">
    <property type="entry name" value="MONOACYLGLYCEROL LIPASE"/>
    <property type="match status" value="1"/>
</dbReference>